<organism evidence="1 2">
    <name type="scientific">Armillaria gallica</name>
    <name type="common">Bulbous honey fungus</name>
    <name type="synonym">Armillaria bulbosa</name>
    <dbReference type="NCBI Taxonomy" id="47427"/>
    <lineage>
        <taxon>Eukaryota</taxon>
        <taxon>Fungi</taxon>
        <taxon>Dikarya</taxon>
        <taxon>Basidiomycota</taxon>
        <taxon>Agaricomycotina</taxon>
        <taxon>Agaricomycetes</taxon>
        <taxon>Agaricomycetidae</taxon>
        <taxon>Agaricales</taxon>
        <taxon>Marasmiineae</taxon>
        <taxon>Physalacriaceae</taxon>
        <taxon>Armillaria</taxon>
    </lineage>
</organism>
<evidence type="ECO:0000313" key="1">
    <source>
        <dbReference type="EMBL" id="PBK86795.1"/>
    </source>
</evidence>
<dbReference type="Proteomes" id="UP000217790">
    <property type="component" value="Unassembled WGS sequence"/>
</dbReference>
<reference evidence="2" key="1">
    <citation type="journal article" date="2017" name="Nat. Ecol. Evol.">
        <title>Genome expansion and lineage-specific genetic innovations in the forest pathogenic fungi Armillaria.</title>
        <authorList>
            <person name="Sipos G."/>
            <person name="Prasanna A.N."/>
            <person name="Walter M.C."/>
            <person name="O'Connor E."/>
            <person name="Balint B."/>
            <person name="Krizsan K."/>
            <person name="Kiss B."/>
            <person name="Hess J."/>
            <person name="Varga T."/>
            <person name="Slot J."/>
            <person name="Riley R."/>
            <person name="Boka B."/>
            <person name="Rigling D."/>
            <person name="Barry K."/>
            <person name="Lee J."/>
            <person name="Mihaltcheva S."/>
            <person name="LaButti K."/>
            <person name="Lipzen A."/>
            <person name="Waldron R."/>
            <person name="Moloney N.M."/>
            <person name="Sperisen C."/>
            <person name="Kredics L."/>
            <person name="Vagvoelgyi C."/>
            <person name="Patrignani A."/>
            <person name="Fitzpatrick D."/>
            <person name="Nagy I."/>
            <person name="Doyle S."/>
            <person name="Anderson J.B."/>
            <person name="Grigoriev I.V."/>
            <person name="Gueldener U."/>
            <person name="Muensterkoetter M."/>
            <person name="Nagy L.G."/>
        </authorList>
    </citation>
    <scope>NUCLEOTIDE SEQUENCE [LARGE SCALE GENOMIC DNA]</scope>
    <source>
        <strain evidence="2">Ar21-2</strain>
    </source>
</reference>
<dbReference type="EMBL" id="KZ293682">
    <property type="protein sequence ID" value="PBK86795.1"/>
    <property type="molecule type" value="Genomic_DNA"/>
</dbReference>
<proteinExistence type="predicted"/>
<dbReference type="AlphaFoldDB" id="A0A2H3CUV1"/>
<protein>
    <submittedName>
        <fullName evidence="1">Uncharacterized protein</fullName>
    </submittedName>
</protein>
<gene>
    <name evidence="1" type="ORF">ARMGADRAFT_479954</name>
</gene>
<dbReference type="OrthoDB" id="10568041at2759"/>
<keyword evidence="2" id="KW-1185">Reference proteome</keyword>
<evidence type="ECO:0000313" key="2">
    <source>
        <dbReference type="Proteomes" id="UP000217790"/>
    </source>
</evidence>
<name>A0A2H3CUV1_ARMGA</name>
<accession>A0A2H3CUV1</accession>
<sequence>MPRHHLRRLQLPSLPPMIVNKSSCLALSAPLSSQASHSSTELSPPLGSVMGSRITALLCDSADQPVSAKLLVFFLRPQSEASTLTLVQYCKSGTYI</sequence>
<dbReference type="InParanoid" id="A0A2H3CUV1"/>